<dbReference type="SMART" id="SM00164">
    <property type="entry name" value="TBC"/>
    <property type="match status" value="1"/>
</dbReference>
<feature type="coiled-coil region" evidence="1">
    <location>
        <begin position="321"/>
        <end position="442"/>
    </location>
</feature>
<evidence type="ECO:0000256" key="1">
    <source>
        <dbReference type="SAM" id="Coils"/>
    </source>
</evidence>
<reference evidence="3" key="1">
    <citation type="submission" date="2022-03" db="EMBL/GenBank/DDBJ databases">
        <authorList>
            <person name="Martin C."/>
        </authorList>
    </citation>
    <scope>NUCLEOTIDE SEQUENCE</scope>
</reference>
<feature type="compositionally biased region" description="Low complexity" evidence="2">
    <location>
        <begin position="1884"/>
        <end position="1895"/>
    </location>
</feature>
<feature type="region of interest" description="Disordered" evidence="2">
    <location>
        <begin position="1289"/>
        <end position="1315"/>
    </location>
</feature>
<keyword evidence="4" id="KW-1185">Reference proteome</keyword>
<feature type="compositionally biased region" description="Basic and acidic residues" evidence="2">
    <location>
        <begin position="1395"/>
        <end position="1404"/>
    </location>
</feature>
<keyword evidence="1" id="KW-0175">Coiled coil</keyword>
<dbReference type="InterPro" id="IPR056602">
    <property type="entry name" value="Beta-prop_LRRK2"/>
</dbReference>
<feature type="compositionally biased region" description="Polar residues" evidence="2">
    <location>
        <begin position="284"/>
        <end position="303"/>
    </location>
</feature>
<dbReference type="GO" id="GO:0031267">
    <property type="term" value="F:small GTPase binding"/>
    <property type="evidence" value="ECO:0007669"/>
    <property type="project" value="TreeGrafter"/>
</dbReference>
<dbReference type="PANTHER" id="PTHR47219:SF20">
    <property type="entry name" value="TBC1 DOMAIN FAMILY MEMBER 2B"/>
    <property type="match status" value="1"/>
</dbReference>
<dbReference type="PROSITE" id="PS50003">
    <property type="entry name" value="PH_DOMAIN"/>
    <property type="match status" value="1"/>
</dbReference>
<dbReference type="GO" id="GO:0005096">
    <property type="term" value="F:GTPase activator activity"/>
    <property type="evidence" value="ECO:0007669"/>
    <property type="project" value="TreeGrafter"/>
</dbReference>
<feature type="compositionally biased region" description="Low complexity" evidence="2">
    <location>
        <begin position="247"/>
        <end position="257"/>
    </location>
</feature>
<gene>
    <name evidence="3" type="ORF">OFUS_LOCUS11719</name>
</gene>
<dbReference type="SUPFAM" id="SSF50978">
    <property type="entry name" value="WD40 repeat-like"/>
    <property type="match status" value="1"/>
</dbReference>
<feature type="region of interest" description="Disordered" evidence="2">
    <location>
        <begin position="198"/>
        <end position="319"/>
    </location>
</feature>
<feature type="compositionally biased region" description="Polar residues" evidence="2">
    <location>
        <begin position="1254"/>
        <end position="1271"/>
    </location>
</feature>
<feature type="compositionally biased region" description="Low complexity" evidence="2">
    <location>
        <begin position="304"/>
        <end position="315"/>
    </location>
</feature>
<dbReference type="Gene3D" id="1.10.8.270">
    <property type="entry name" value="putative rabgap domain of human tbc1 domain family member 14 like domains"/>
    <property type="match status" value="1"/>
</dbReference>
<feature type="region of interest" description="Disordered" evidence="2">
    <location>
        <begin position="138"/>
        <end position="165"/>
    </location>
</feature>
<feature type="compositionally biased region" description="Polar residues" evidence="2">
    <location>
        <begin position="1483"/>
        <end position="1504"/>
    </location>
</feature>
<protein>
    <submittedName>
        <fullName evidence="3">Uncharacterized protein</fullName>
    </submittedName>
</protein>
<name>A0A8J1UIA6_OWEFU</name>
<dbReference type="SUPFAM" id="SSF47923">
    <property type="entry name" value="Ypt/Rab-GAP domain of gyp1p"/>
    <property type="match status" value="2"/>
</dbReference>
<dbReference type="SMART" id="SM00233">
    <property type="entry name" value="PH"/>
    <property type="match status" value="1"/>
</dbReference>
<dbReference type="Pfam" id="PF00566">
    <property type="entry name" value="RabGAP-TBC"/>
    <property type="match status" value="1"/>
</dbReference>
<feature type="compositionally biased region" description="Low complexity" evidence="2">
    <location>
        <begin position="1361"/>
        <end position="1370"/>
    </location>
</feature>
<dbReference type="InterPro" id="IPR050302">
    <property type="entry name" value="Rab_GAP_TBC_domain"/>
</dbReference>
<dbReference type="InterPro" id="IPR000195">
    <property type="entry name" value="Rab-GAP-TBC_dom"/>
</dbReference>
<dbReference type="InterPro" id="IPR036322">
    <property type="entry name" value="WD40_repeat_dom_sf"/>
</dbReference>
<dbReference type="EMBL" id="CAIIXF020000006">
    <property type="protein sequence ID" value="CAH1785699.1"/>
    <property type="molecule type" value="Genomic_DNA"/>
</dbReference>
<proteinExistence type="predicted"/>
<evidence type="ECO:0000313" key="4">
    <source>
        <dbReference type="Proteomes" id="UP000749559"/>
    </source>
</evidence>
<comment type="caution">
    <text evidence="3">The sequence shown here is derived from an EMBL/GenBank/DDBJ whole genome shotgun (WGS) entry which is preliminary data.</text>
</comment>
<dbReference type="OrthoDB" id="44736at2759"/>
<dbReference type="Pfam" id="PF00169">
    <property type="entry name" value="PH"/>
    <property type="match status" value="1"/>
</dbReference>
<evidence type="ECO:0000256" key="2">
    <source>
        <dbReference type="SAM" id="MobiDB-lite"/>
    </source>
</evidence>
<organism evidence="3 4">
    <name type="scientific">Owenia fusiformis</name>
    <name type="common">Polychaete worm</name>
    <dbReference type="NCBI Taxonomy" id="6347"/>
    <lineage>
        <taxon>Eukaryota</taxon>
        <taxon>Metazoa</taxon>
        <taxon>Spiralia</taxon>
        <taxon>Lophotrochozoa</taxon>
        <taxon>Annelida</taxon>
        <taxon>Polychaeta</taxon>
        <taxon>Sedentaria</taxon>
        <taxon>Canalipalpata</taxon>
        <taxon>Sabellida</taxon>
        <taxon>Oweniida</taxon>
        <taxon>Oweniidae</taxon>
        <taxon>Owenia</taxon>
    </lineage>
</organism>
<dbReference type="Gene3D" id="1.10.472.80">
    <property type="entry name" value="Ypt/Rab-GAP domain of gyp1p, domain 3"/>
    <property type="match status" value="1"/>
</dbReference>
<feature type="region of interest" description="Disordered" evidence="2">
    <location>
        <begin position="1232"/>
        <end position="1277"/>
    </location>
</feature>
<dbReference type="InterPro" id="IPR001849">
    <property type="entry name" value="PH_domain"/>
</dbReference>
<sequence>MAGWHSLSGYLHYKPGGTLGRLKSKKKQWYLFEESKCQLLYYKSKEDAKLKTPEGFINIKGSAISLDLDQNNQFVITVEGKDHIFTADNHESMMIWLLGLQAKRDQVSNRPINTGCSNSLDDSQWTKRRAKSLFAPVYESVSEEDEQRRRSSDITPASHIRRRKKGEINEPNIVYGRAVSIQMDRDMLRHKTFMRRIGESVDQPHRQNVKPDFSSLSPPSIITLTESKSLDSDTRSNSSSKRRMLRSQKQLSSSGSESDLDTSDVFGETYSSSLPPSSSHLSSYKNFSMPVNTNEQTSSMERTSSLSGQSASSDSALEKSESDLINRLAEMEQELIAVKCELAKSMNREACYKEVLEKRDARIMELDDKIEKLSQKQQNIKNPVSPDKKIAEQCRVLSNQNQFLNKEVQKLARLRQQEQNRFTDQEKQMTQLHAEVDNWKRDYVFLLQSSITVPTGDVSDGIEMNLYGGNRHKVRIQQLLEEARQTNPGLPTCEKLASSEVHVDTYGFKHSHTNESLLLHYICHQLHQHYTMRMESYEEHQLKWKNYLRENRTSMEKNTLQSLGLELPRSPVHFTIPTMHQHVTIFRITKELKALCRGGIPPQHRNEVWKQLVYNHVRDLAEEKGPHYYAYLCSMASDSQCAGQYRKQISLDLLRTMPQNVHFNKQKADGIQKMQEVLLAFCMHNPTIGYCQGMNFIVGMCLLFMEPEDSFWTLIAITEKIFIPNYFDLNLVGAQADQEVLKDLIKEKLPELHAHLDEIEIEISTITLNWFLAVFFDSVPFETLLRIWDCFLLEGPKVLFRFSLAMLRMHQQSILYKKDTISIMRHLKSCAKLTFDVEGLMKIAFEDLKPFPHRNEISSKQTCYMNALKEKVRKREQERRVYAEREQMFRDLELMPSNALVIECATLLANGNLWVCHAEQNSAKLWGVSCDEAVMIDLGIEFDSRVMCIVALNDEVVIIGTLSWNLYAFSILTREEMWRIRLHDAVLGLCCHLEDINSNKVFAALADGTVCVIEDVSEKEPDHNIFYIPIGRSPVTSLVIIEQQLWCACGNSVHILHARTLDNMDSFVISPNLFDHVLTLAHAPYGVWISVKGSSVIELWDQKLLTCKLLYDVRENKYPNLRKEDEGYLNKARITALLPYQNSIWIGTGEGNVLIYDILDKPSAAASRLSTRLSSSNGSLSSSPTPHGDQHLKKIASMDKIEEKIHELYFQRLQEQKPVFSIEGIENVEVNEEKKRSLPIDSKKIESPGDEKSSTSVETLKNISGENTEGDNTPRVMSPTAIMTSSMMSSISNAESFESDCTPRVMSPATVLPNKSAKNGQEALENNKNFSIHDSAKNQHDSHGNQEQKLTNESVSKQNNISSDSVSITDDIIKMDSPPPTSTTEEVTDPQNATEEAKTQETDAFHSLKKSLRKKDSVNNNTEIWVAKSLEYIENNLASDIPVNSCEPQFESQQLLAAKIELQQSQEMEENKTKLEISMSQTDNGVSQMENAMSQENNESQIDTAKTHNKSESGIDSEYSDRKTSTSTTGTEVFDDLKPDNDTTTKTSDDAKIEPNDYDTKVKLKAKAMSKQNTVPSVKIIPEPLPTDGSITQDSGFEQTLSPISETHEAVFEDIEPSPVDHQQNFVHTSQPSLDVTQEYRQKLSPISEAVEMFPFGEKEKCESGSAQCSNNKSPRSLSPHRDSSPCLSSTSQPVDITITDTSSHSITMANHMHSKPPTLDDKLTNESIQKCSSAENIQSNVSWSSYDELTLSTSPYDSSTHELDRDLNMALNLEGRGRIQSAASVGSLMSPSMGGTDALYVYEMQLQAKVKITDKPIRCLIETKCKEEPIIVSCAGCYGDDESILKWTREPNEKLWTNEPIVEISPDTHEPINASSRTRHRFSSSSSMKSNESIDSVKSITKLTNFFKSSTDNG</sequence>
<evidence type="ECO:0000313" key="3">
    <source>
        <dbReference type="EMBL" id="CAH1785699.1"/>
    </source>
</evidence>
<dbReference type="FunFam" id="1.10.472.80:FF:000018">
    <property type="entry name" value="TBC1 domain family member 2B"/>
    <property type="match status" value="1"/>
</dbReference>
<feature type="compositionally biased region" description="Basic and acidic residues" evidence="2">
    <location>
        <begin position="1334"/>
        <end position="1346"/>
    </location>
</feature>
<dbReference type="InterPro" id="IPR035969">
    <property type="entry name" value="Rab-GAP_TBC_sf"/>
</dbReference>
<feature type="compositionally biased region" description="Basic and acidic residues" evidence="2">
    <location>
        <begin position="1505"/>
        <end position="1524"/>
    </location>
</feature>
<feature type="compositionally biased region" description="Polar residues" evidence="2">
    <location>
        <begin position="214"/>
        <end position="226"/>
    </location>
</feature>
<dbReference type="SUPFAM" id="SSF50729">
    <property type="entry name" value="PH domain-like"/>
    <property type="match status" value="1"/>
</dbReference>
<feature type="region of interest" description="Disordered" evidence="2">
    <location>
        <begin position="1483"/>
        <end position="1552"/>
    </location>
</feature>
<feature type="region of interest" description="Disordered" evidence="2">
    <location>
        <begin position="1867"/>
        <end position="1895"/>
    </location>
</feature>
<feature type="region of interest" description="Disordered" evidence="2">
    <location>
        <begin position="1334"/>
        <end position="1404"/>
    </location>
</feature>
<dbReference type="Pfam" id="PF23748">
    <property type="entry name" value="Beta-prop_LRRK2"/>
    <property type="match status" value="1"/>
</dbReference>
<dbReference type="Proteomes" id="UP000749559">
    <property type="component" value="Unassembled WGS sequence"/>
</dbReference>
<dbReference type="FunFam" id="1.10.8.270:FF:000026">
    <property type="entry name" value="TBC (Tre-2/Bub2/Cdc16) domain family"/>
    <property type="match status" value="1"/>
</dbReference>
<dbReference type="PROSITE" id="PS50086">
    <property type="entry name" value="TBC_RABGAP"/>
    <property type="match status" value="1"/>
</dbReference>
<feature type="compositionally biased region" description="Low complexity" evidence="2">
    <location>
        <begin position="271"/>
        <end position="283"/>
    </location>
</feature>
<feature type="compositionally biased region" description="Basic and acidic residues" evidence="2">
    <location>
        <begin position="1232"/>
        <end position="1253"/>
    </location>
</feature>
<feature type="compositionally biased region" description="Basic and acidic residues" evidence="2">
    <location>
        <begin position="1535"/>
        <end position="1552"/>
    </location>
</feature>
<feature type="compositionally biased region" description="Polar residues" evidence="2">
    <location>
        <begin position="1347"/>
        <end position="1360"/>
    </location>
</feature>
<dbReference type="Gene3D" id="2.30.29.30">
    <property type="entry name" value="Pleckstrin-homology domain (PH domain)/Phosphotyrosine-binding domain (PTB)"/>
    <property type="match status" value="1"/>
</dbReference>
<feature type="region of interest" description="Disordered" evidence="2">
    <location>
        <begin position="1662"/>
        <end position="1694"/>
    </location>
</feature>
<accession>A0A8J1UIA6</accession>
<dbReference type="InterPro" id="IPR011993">
    <property type="entry name" value="PH-like_dom_sf"/>
</dbReference>
<feature type="compositionally biased region" description="Polar residues" evidence="2">
    <location>
        <begin position="1665"/>
        <end position="1677"/>
    </location>
</feature>
<dbReference type="PANTHER" id="PTHR47219">
    <property type="entry name" value="RAB GTPASE-ACTIVATING PROTEIN 1-LIKE"/>
    <property type="match status" value="1"/>
</dbReference>